<feature type="transmembrane region" description="Helical" evidence="7">
    <location>
        <begin position="285"/>
        <end position="308"/>
    </location>
</feature>
<protein>
    <submittedName>
        <fullName evidence="8">Uncharacterized protein</fullName>
    </submittedName>
</protein>
<dbReference type="AlphaFoldDB" id="A0A177AU15"/>
<feature type="transmembrane region" description="Helical" evidence="7">
    <location>
        <begin position="210"/>
        <end position="231"/>
    </location>
</feature>
<keyword evidence="6" id="KW-0862">Zinc</keyword>
<gene>
    <name evidence="8" type="ORF">A3Q56_06769</name>
</gene>
<evidence type="ECO:0000313" key="8">
    <source>
        <dbReference type="EMBL" id="OAF65499.1"/>
    </source>
</evidence>
<evidence type="ECO:0000256" key="3">
    <source>
        <dbReference type="ARBA" id="ARBA00022692"/>
    </source>
</evidence>
<keyword evidence="4 7" id="KW-1133">Transmembrane helix</keyword>
<evidence type="ECO:0000256" key="6">
    <source>
        <dbReference type="PIRSR" id="PIRSR604254-1"/>
    </source>
</evidence>
<evidence type="ECO:0000256" key="7">
    <source>
        <dbReference type="SAM" id="Phobius"/>
    </source>
</evidence>
<accession>A0A177AU15</accession>
<dbReference type="InterPro" id="IPR004254">
    <property type="entry name" value="AdipoR/HlyIII-related"/>
</dbReference>
<proteinExistence type="inferred from homology"/>
<comment type="similarity">
    <text evidence="2">Belongs to the ADIPOR family.</text>
</comment>
<name>A0A177AU15_9BILA</name>
<dbReference type="GO" id="GO:0038023">
    <property type="term" value="F:signaling receptor activity"/>
    <property type="evidence" value="ECO:0007669"/>
    <property type="project" value="TreeGrafter"/>
</dbReference>
<keyword evidence="3 7" id="KW-0812">Transmembrane</keyword>
<dbReference type="GO" id="GO:0016020">
    <property type="term" value="C:membrane"/>
    <property type="evidence" value="ECO:0007669"/>
    <property type="project" value="UniProtKB-SubCell"/>
</dbReference>
<dbReference type="PANTHER" id="PTHR20855:SF92">
    <property type="entry name" value="PROGESTIN AND ADIPOQ RECEPTOR FAMILY MEMBER 3-LIKE"/>
    <property type="match status" value="1"/>
</dbReference>
<evidence type="ECO:0000256" key="5">
    <source>
        <dbReference type="ARBA" id="ARBA00023136"/>
    </source>
</evidence>
<keyword evidence="5 7" id="KW-0472">Membrane</keyword>
<organism evidence="8 9">
    <name type="scientific">Intoshia linei</name>
    <dbReference type="NCBI Taxonomy" id="1819745"/>
    <lineage>
        <taxon>Eukaryota</taxon>
        <taxon>Metazoa</taxon>
        <taxon>Spiralia</taxon>
        <taxon>Lophotrochozoa</taxon>
        <taxon>Mesozoa</taxon>
        <taxon>Orthonectida</taxon>
        <taxon>Rhopaluridae</taxon>
        <taxon>Intoshia</taxon>
    </lineage>
</organism>
<evidence type="ECO:0000256" key="1">
    <source>
        <dbReference type="ARBA" id="ARBA00004141"/>
    </source>
</evidence>
<feature type="binding site" evidence="6">
    <location>
        <position position="273"/>
    </location>
    <ligand>
        <name>Zn(2+)</name>
        <dbReference type="ChEBI" id="CHEBI:29105"/>
    </ligand>
</feature>
<evidence type="ECO:0000256" key="2">
    <source>
        <dbReference type="ARBA" id="ARBA00007018"/>
    </source>
</evidence>
<dbReference type="EMBL" id="LWCA01001262">
    <property type="protein sequence ID" value="OAF65499.1"/>
    <property type="molecule type" value="Genomic_DNA"/>
</dbReference>
<comment type="caution">
    <text evidence="8">The sequence shown here is derived from an EMBL/GenBank/DDBJ whole genome shotgun (WGS) entry which is preliminary data.</text>
</comment>
<dbReference type="GO" id="GO:0046872">
    <property type="term" value="F:metal ion binding"/>
    <property type="evidence" value="ECO:0007669"/>
    <property type="project" value="UniProtKB-KW"/>
</dbReference>
<evidence type="ECO:0000313" key="9">
    <source>
        <dbReference type="Proteomes" id="UP000078046"/>
    </source>
</evidence>
<comment type="subcellular location">
    <subcellularLocation>
        <location evidence="1">Membrane</location>
        <topology evidence="1">Multi-pass membrane protein</topology>
    </subcellularLocation>
</comment>
<reference evidence="8 9" key="1">
    <citation type="submission" date="2016-04" db="EMBL/GenBank/DDBJ databases">
        <title>The genome of Intoshia linei affirms orthonectids as highly simplified spiralians.</title>
        <authorList>
            <person name="Mikhailov K.V."/>
            <person name="Slusarev G.S."/>
            <person name="Nikitin M.A."/>
            <person name="Logacheva M.D."/>
            <person name="Penin A."/>
            <person name="Aleoshin V."/>
            <person name="Panchin Y.V."/>
        </authorList>
    </citation>
    <scope>NUCLEOTIDE SEQUENCE [LARGE SCALE GENOMIC DNA]</scope>
    <source>
        <strain evidence="8">Intl2013</strain>
        <tissue evidence="8">Whole animal</tissue>
    </source>
</reference>
<sequence>MKNENNKIMNCLWKKKKVGGNNNKLKENANEMDKNDYKYVCAHCNQSTGNMLKLQKSKTTEMTHSGDNIILYPIKYIDEISKCDMEKTQKEELIDYYKSVNHSNSLRQNILKRNPSMKFPKYSNLINNVQSQLDHPNNLNDFPSYINMKQPIVFKKKIVLSSSNQRLLNTSDIGSIYKEDFIQSGYRPTNMPSMYYLRSIFYKNNEMMNIWTHIFATIIFIIFTMTTFYHICNDPEWSDIVDMNYSQSIMYLYPMFFHYITSILVPLFSATAHTFSNKSVNIRHLVFLIDYFVCSLHGLTSATSYKAYSFPDLTIWPKFSYVTFNIYG</sequence>
<dbReference type="OrthoDB" id="535992at2759"/>
<keyword evidence="6" id="KW-0479">Metal-binding</keyword>
<dbReference type="Pfam" id="PF03006">
    <property type="entry name" value="HlyIII"/>
    <property type="match status" value="1"/>
</dbReference>
<keyword evidence="9" id="KW-1185">Reference proteome</keyword>
<feature type="transmembrane region" description="Helical" evidence="7">
    <location>
        <begin position="251"/>
        <end position="273"/>
    </location>
</feature>
<dbReference type="PANTHER" id="PTHR20855">
    <property type="entry name" value="ADIPOR/PROGESTIN RECEPTOR-RELATED"/>
    <property type="match status" value="1"/>
</dbReference>
<evidence type="ECO:0000256" key="4">
    <source>
        <dbReference type="ARBA" id="ARBA00022989"/>
    </source>
</evidence>
<dbReference type="Proteomes" id="UP000078046">
    <property type="component" value="Unassembled WGS sequence"/>
</dbReference>